<dbReference type="AlphaFoldDB" id="A0A6V7NXS2"/>
<feature type="domain" description="Peptidase A1" evidence="2">
    <location>
        <begin position="85"/>
        <end position="109"/>
    </location>
</feature>
<evidence type="ECO:0000313" key="3">
    <source>
        <dbReference type="EMBL" id="CAD1823381.1"/>
    </source>
</evidence>
<dbReference type="InterPro" id="IPR021109">
    <property type="entry name" value="Peptidase_aspartic_dom_sf"/>
</dbReference>
<dbReference type="EMBL" id="LR862143">
    <property type="protein sequence ID" value="CAD1823381.1"/>
    <property type="molecule type" value="Genomic_DNA"/>
</dbReference>
<dbReference type="PROSITE" id="PS51767">
    <property type="entry name" value="PEPTIDASE_A1"/>
    <property type="match status" value="1"/>
</dbReference>
<protein>
    <recommendedName>
        <fullName evidence="2">Peptidase A1 domain-containing protein</fullName>
    </recommendedName>
</protein>
<proteinExistence type="predicted"/>
<sequence>MASSTIPSASSSSAEPRRRPIATAARIDSLRAVTRTNELRQGGDGAAAEGVRGPRPAPSGGGSLAARVGVRDAAELEGVHGMGKYFVRFHIGTPVQRFVLVTDTRSDLT</sequence>
<dbReference type="Gene3D" id="2.40.70.10">
    <property type="entry name" value="Acid Proteases"/>
    <property type="match status" value="1"/>
</dbReference>
<gene>
    <name evidence="3" type="ORF">CB5_LOCUS6592</name>
</gene>
<name>A0A6V7NXS2_ANACO</name>
<organism evidence="3">
    <name type="scientific">Ananas comosus var. bracteatus</name>
    <name type="common">red pineapple</name>
    <dbReference type="NCBI Taxonomy" id="296719"/>
    <lineage>
        <taxon>Eukaryota</taxon>
        <taxon>Viridiplantae</taxon>
        <taxon>Streptophyta</taxon>
        <taxon>Embryophyta</taxon>
        <taxon>Tracheophyta</taxon>
        <taxon>Spermatophyta</taxon>
        <taxon>Magnoliopsida</taxon>
        <taxon>Liliopsida</taxon>
        <taxon>Poales</taxon>
        <taxon>Bromeliaceae</taxon>
        <taxon>Bromelioideae</taxon>
        <taxon>Ananas</taxon>
    </lineage>
</organism>
<evidence type="ECO:0000259" key="2">
    <source>
        <dbReference type="PROSITE" id="PS51767"/>
    </source>
</evidence>
<accession>A0A6V7NXS2</accession>
<feature type="compositionally biased region" description="Low complexity" evidence="1">
    <location>
        <begin position="1"/>
        <end position="14"/>
    </location>
</feature>
<evidence type="ECO:0000256" key="1">
    <source>
        <dbReference type="SAM" id="MobiDB-lite"/>
    </source>
</evidence>
<dbReference type="InterPro" id="IPR033121">
    <property type="entry name" value="PEPTIDASE_A1"/>
</dbReference>
<reference evidence="3" key="1">
    <citation type="submission" date="2020-07" db="EMBL/GenBank/DDBJ databases">
        <authorList>
            <person name="Lin J."/>
        </authorList>
    </citation>
    <scope>NUCLEOTIDE SEQUENCE</scope>
</reference>
<feature type="region of interest" description="Disordered" evidence="1">
    <location>
        <begin position="1"/>
        <end position="65"/>
    </location>
</feature>